<dbReference type="EMBL" id="VOEJ01000001">
    <property type="protein sequence ID" value="TWR31397.1"/>
    <property type="molecule type" value="Genomic_DNA"/>
</dbReference>
<proteinExistence type="predicted"/>
<evidence type="ECO:0000313" key="2">
    <source>
        <dbReference type="EMBL" id="TWR31397.1"/>
    </source>
</evidence>
<evidence type="ECO:0000256" key="1">
    <source>
        <dbReference type="SAM" id="SignalP"/>
    </source>
</evidence>
<dbReference type="RefSeq" id="WP_146380295.1">
    <property type="nucleotide sequence ID" value="NZ_VOEJ01000001.1"/>
</dbReference>
<keyword evidence="3" id="KW-1185">Reference proteome</keyword>
<gene>
    <name evidence="2" type="ORF">FPZ43_02665</name>
</gene>
<protein>
    <recommendedName>
        <fullName evidence="4">Outer membrane protein beta-barrel domain-containing protein</fullName>
    </recommendedName>
</protein>
<feature type="chain" id="PRO_5022034801" description="Outer membrane protein beta-barrel domain-containing protein" evidence="1">
    <location>
        <begin position="25"/>
        <end position="365"/>
    </location>
</feature>
<feature type="signal peptide" evidence="1">
    <location>
        <begin position="1"/>
        <end position="24"/>
    </location>
</feature>
<evidence type="ECO:0000313" key="3">
    <source>
        <dbReference type="Proteomes" id="UP000320042"/>
    </source>
</evidence>
<accession>A0A563UJ54</accession>
<dbReference type="Proteomes" id="UP000320042">
    <property type="component" value="Unassembled WGS sequence"/>
</dbReference>
<dbReference type="AlphaFoldDB" id="A0A563UJ54"/>
<evidence type="ECO:0008006" key="4">
    <source>
        <dbReference type="Google" id="ProtNLM"/>
    </source>
</evidence>
<keyword evidence="1" id="KW-0732">Signal</keyword>
<comment type="caution">
    <text evidence="2">The sequence shown here is derived from an EMBL/GenBank/DDBJ whole genome shotgun (WGS) entry which is preliminary data.</text>
</comment>
<name>A0A563UJ54_9SPHI</name>
<sequence length="365" mass="40471">MKFYHKILAAVAVLTLFNNLKSNAQGCVAIRGNGSFLTMEHPMLDTVLGSDKGWLFTSSYRYFKSFRHFRGREEQKERLVLGNEVINHQSTIDLSLTRNFNQFWSVTVGMPYLINTRSSLYEHGGKERHTSKSNGIGDMRIVANRWLFDSHKTHTGNIQVGLGVKLPTGDYNATSTFYNVTPAVRPVDQSIQLGDGGVGIIAEVNGFLGLGGSFSGYTNLYYMSNPRNMNGTRTYRETLRATLANEAITNVPDQYMARLGVNYALKGAFSAINVSAGARIEGIPVYDIFGKSDGFRRPGYVFSGEPALNYSFRKVNIFASVPIAIIRDRTQSVTDRENSKNTGTFVNGDAAFADYSINFGVSFKL</sequence>
<reference evidence="2 3" key="1">
    <citation type="submission" date="2019-07" db="EMBL/GenBank/DDBJ databases">
        <authorList>
            <person name="Kim J."/>
        </authorList>
    </citation>
    <scope>NUCLEOTIDE SEQUENCE [LARGE SCALE GENOMIC DNA]</scope>
    <source>
        <strain evidence="3">dk17</strain>
    </source>
</reference>
<dbReference type="OrthoDB" id="735059at2"/>
<organism evidence="2 3">
    <name type="scientific">Mucilaginibacter pallidiroseus</name>
    <dbReference type="NCBI Taxonomy" id="2599295"/>
    <lineage>
        <taxon>Bacteria</taxon>
        <taxon>Pseudomonadati</taxon>
        <taxon>Bacteroidota</taxon>
        <taxon>Sphingobacteriia</taxon>
        <taxon>Sphingobacteriales</taxon>
        <taxon>Sphingobacteriaceae</taxon>
        <taxon>Mucilaginibacter</taxon>
    </lineage>
</organism>